<feature type="region of interest" description="Disordered" evidence="2">
    <location>
        <begin position="892"/>
        <end position="960"/>
    </location>
</feature>
<evidence type="ECO:0000313" key="3">
    <source>
        <dbReference type="EMBL" id="GAV05498.1"/>
    </source>
</evidence>
<evidence type="ECO:0000256" key="2">
    <source>
        <dbReference type="SAM" id="MobiDB-lite"/>
    </source>
</evidence>
<reference evidence="3 4" key="1">
    <citation type="journal article" date="2016" name="Nat. Commun.">
        <title>Extremotolerant tardigrade genome and improved radiotolerance of human cultured cells by tardigrade-unique protein.</title>
        <authorList>
            <person name="Hashimoto T."/>
            <person name="Horikawa D.D."/>
            <person name="Saito Y."/>
            <person name="Kuwahara H."/>
            <person name="Kozuka-Hata H."/>
            <person name="Shin-I T."/>
            <person name="Minakuchi Y."/>
            <person name="Ohishi K."/>
            <person name="Motoyama A."/>
            <person name="Aizu T."/>
            <person name="Enomoto A."/>
            <person name="Kondo K."/>
            <person name="Tanaka S."/>
            <person name="Hara Y."/>
            <person name="Koshikawa S."/>
            <person name="Sagara H."/>
            <person name="Miura T."/>
            <person name="Yokobori S."/>
            <person name="Miyagawa K."/>
            <person name="Suzuki Y."/>
            <person name="Kubo T."/>
            <person name="Oyama M."/>
            <person name="Kohara Y."/>
            <person name="Fujiyama A."/>
            <person name="Arakawa K."/>
            <person name="Katayama T."/>
            <person name="Toyoda A."/>
            <person name="Kunieda T."/>
        </authorList>
    </citation>
    <scope>NUCLEOTIDE SEQUENCE [LARGE SCALE GENOMIC DNA]</scope>
    <source>
        <strain evidence="3 4">YOKOZUNA-1</strain>
    </source>
</reference>
<dbReference type="GO" id="GO:0007155">
    <property type="term" value="P:cell adhesion"/>
    <property type="evidence" value="ECO:0007669"/>
    <property type="project" value="InterPro"/>
</dbReference>
<comment type="caution">
    <text evidence="3">The sequence shown here is derived from an EMBL/GenBank/DDBJ whole genome shotgun (WGS) entry which is preliminary data.</text>
</comment>
<dbReference type="OrthoDB" id="195736at2759"/>
<evidence type="ECO:0000256" key="1">
    <source>
        <dbReference type="PROSITE-ProRule" id="PRU00259"/>
    </source>
</evidence>
<accession>A0A1D1W066</accession>
<dbReference type="AlphaFoldDB" id="A0A1D1W066"/>
<dbReference type="InterPro" id="IPR016024">
    <property type="entry name" value="ARM-type_fold"/>
</dbReference>
<evidence type="ECO:0008006" key="5">
    <source>
        <dbReference type="Google" id="ProtNLM"/>
    </source>
</evidence>
<dbReference type="InterPro" id="IPR013284">
    <property type="entry name" value="Beta-catenin"/>
</dbReference>
<organism evidence="3 4">
    <name type="scientific">Ramazzottius varieornatus</name>
    <name type="common">Water bear</name>
    <name type="synonym">Tardigrade</name>
    <dbReference type="NCBI Taxonomy" id="947166"/>
    <lineage>
        <taxon>Eukaryota</taxon>
        <taxon>Metazoa</taxon>
        <taxon>Ecdysozoa</taxon>
        <taxon>Tardigrada</taxon>
        <taxon>Eutardigrada</taxon>
        <taxon>Parachela</taxon>
        <taxon>Hypsibioidea</taxon>
        <taxon>Ramazzottiidae</taxon>
        <taxon>Ramazzottius</taxon>
    </lineage>
</organism>
<dbReference type="InterPro" id="IPR011989">
    <property type="entry name" value="ARM-like"/>
</dbReference>
<evidence type="ECO:0000313" key="4">
    <source>
        <dbReference type="Proteomes" id="UP000186922"/>
    </source>
</evidence>
<dbReference type="InterPro" id="IPR000225">
    <property type="entry name" value="Armadillo"/>
</dbReference>
<feature type="repeat" description="ARM" evidence="1">
    <location>
        <begin position="571"/>
        <end position="615"/>
    </location>
</feature>
<feature type="region of interest" description="Disordered" evidence="2">
    <location>
        <begin position="55"/>
        <end position="102"/>
    </location>
</feature>
<feature type="compositionally biased region" description="Polar residues" evidence="2">
    <location>
        <begin position="11"/>
        <end position="23"/>
    </location>
</feature>
<dbReference type="STRING" id="947166.A0A1D1W066"/>
<dbReference type="PANTHER" id="PTHR45976">
    <property type="entry name" value="ARMADILLO SEGMENT POLARITY PROTEIN"/>
    <property type="match status" value="1"/>
</dbReference>
<dbReference type="Gene3D" id="1.25.10.10">
    <property type="entry name" value="Leucine-rich Repeat Variant"/>
    <property type="match status" value="1"/>
</dbReference>
<name>A0A1D1W066_RAMVA</name>
<proteinExistence type="predicted"/>
<feature type="region of interest" description="Disordered" evidence="2">
    <location>
        <begin position="121"/>
        <end position="141"/>
    </location>
</feature>
<feature type="region of interest" description="Disordered" evidence="2">
    <location>
        <begin position="1"/>
        <end position="28"/>
    </location>
</feature>
<dbReference type="Proteomes" id="UP000186922">
    <property type="component" value="Unassembled WGS sequence"/>
</dbReference>
<feature type="compositionally biased region" description="Polar residues" evidence="2">
    <location>
        <begin position="910"/>
        <end position="960"/>
    </location>
</feature>
<dbReference type="GO" id="GO:0045296">
    <property type="term" value="F:cadherin binding"/>
    <property type="evidence" value="ECO:0007669"/>
    <property type="project" value="InterPro"/>
</dbReference>
<dbReference type="PROSITE" id="PS50176">
    <property type="entry name" value="ARM_REPEAT"/>
    <property type="match status" value="1"/>
</dbReference>
<protein>
    <recommendedName>
        <fullName evidence="5">Armadillo segment polarity protein</fullName>
    </recommendedName>
</protein>
<gene>
    <name evidence="3" type="primary">RvY_15622-1</name>
    <name evidence="3" type="synonym">RvY_15622.1</name>
    <name evidence="3" type="ORF">RvY_15622</name>
</gene>
<feature type="compositionally biased region" description="Polar residues" evidence="2">
    <location>
        <begin position="61"/>
        <end position="71"/>
    </location>
</feature>
<dbReference type="SUPFAM" id="SSF48371">
    <property type="entry name" value="ARM repeat"/>
    <property type="match status" value="1"/>
</dbReference>
<sequence>MAMSRRVQDGYTPTASGPSQLLSGPNIIPDHQTGLSVAMNNVQIWSHNQPFNNGAMPASSMAPTNSQFSSGPGTGAYQSFDMDTDHAPTPPPPFNTVRNSNVQPPAYMSQTIQQSTTMTYGMPAFASGPSTNTSTGGPHGMPDVDMEHWIQHQPFPNHVVDSGFQTALPSQSGSLYGEMDTGQHAAHNPYDVPVNTPSNPHHTEGEQTLMPAAQSAALTFDSTKLSYLMETLLDDDELVAKKALSMLYDLSKKKENQEIFAQQLAYVLSGIAMAIQKTPSSEFLQDAAGCFYNFVQRKENIGVMLTNNHLASLVQCLKTPVRGPQDFAVSTLSTLLTVEERSPSQSELNRQTEVKRQTIHFGGVEALVPLLGSNITGKDRLGPKRVILACNCLKELAIRNAAVKKAIVRADGHSMLLKVLDTKPQPVDGKVLQHASEALKAVSAEEEGKKAIIDFRYLRDTGEIVDGIGVLIDCHNAADKQGGPHAQHRNTIMTSILYTLRNLSDMLARDAALLIYDITPLAAFSIPLLDKRLTNGQVHSRAMCAAGILCNVTYISHHRETIFSLGSPPGVIIPYLLKILRELPAHPSITEAAVNTLKHLTYKHRLAQNVVRYIGSAQHNIEVIVGLLGQNAYWETMKGLLGLIKNLSNDATNRVLLRNTGLLNFLLDLLHNTYVMMFAPAEQDKIHKSPESVFMATEKGVAAVKTVDILRGTIDCLDALMDDHGVMEMMLQCVREQGRSSSGLFAVFYQLLQHHFVQDGYRGAIRHIVTDILGKMTTSANGSSLVKSFAPELLDLLHNLAQLPPGPSGNQSVAQNSKKAIYNMTADRSADNFQQDQLQMMQQSAPSVTDIDGFGYTYHQYHASGPPSMHGSTYGSVMSVANSDILSDFDAPAQTFQPSADPSRGRAWNEQASLSQGQVQHASNGYGSPSQPYQHRSGTNTPLQISTSSRNSTPQTHQMQ</sequence>
<keyword evidence="4" id="KW-1185">Reference proteome</keyword>
<dbReference type="EMBL" id="BDGG01000012">
    <property type="protein sequence ID" value="GAV05498.1"/>
    <property type="molecule type" value="Genomic_DNA"/>
</dbReference>